<evidence type="ECO:0000313" key="2">
    <source>
        <dbReference type="Proteomes" id="UP000597656"/>
    </source>
</evidence>
<evidence type="ECO:0000313" key="1">
    <source>
        <dbReference type="EMBL" id="GGN03983.1"/>
    </source>
</evidence>
<dbReference type="SUPFAM" id="SSF46785">
    <property type="entry name" value="Winged helix' DNA-binding domain"/>
    <property type="match status" value="1"/>
</dbReference>
<comment type="caution">
    <text evidence="1">The sequence shown here is derived from an EMBL/GenBank/DDBJ whole genome shotgun (WGS) entry which is preliminary data.</text>
</comment>
<dbReference type="PANTHER" id="PTHR43132">
    <property type="entry name" value="ARSENICAL RESISTANCE OPERON REPRESSOR ARSR-RELATED"/>
    <property type="match status" value="1"/>
</dbReference>
<keyword evidence="2" id="KW-1185">Reference proteome</keyword>
<accession>A0ABQ2ICR1</accession>
<organism evidence="1 2">
    <name type="scientific">Lentzea pudingi</name>
    <dbReference type="NCBI Taxonomy" id="1789439"/>
    <lineage>
        <taxon>Bacteria</taxon>
        <taxon>Bacillati</taxon>
        <taxon>Actinomycetota</taxon>
        <taxon>Actinomycetes</taxon>
        <taxon>Pseudonocardiales</taxon>
        <taxon>Pseudonocardiaceae</taxon>
        <taxon>Lentzea</taxon>
    </lineage>
</organism>
<dbReference type="InterPro" id="IPR011991">
    <property type="entry name" value="ArsR-like_HTH"/>
</dbReference>
<reference evidence="2" key="1">
    <citation type="journal article" date="2019" name="Int. J. Syst. Evol. Microbiol.">
        <title>The Global Catalogue of Microorganisms (GCM) 10K type strain sequencing project: providing services to taxonomists for standard genome sequencing and annotation.</title>
        <authorList>
            <consortium name="The Broad Institute Genomics Platform"/>
            <consortium name="The Broad Institute Genome Sequencing Center for Infectious Disease"/>
            <person name="Wu L."/>
            <person name="Ma J."/>
        </authorList>
    </citation>
    <scope>NUCLEOTIDE SEQUENCE [LARGE SCALE GENOMIC DNA]</scope>
    <source>
        <strain evidence="2">CGMCC 4.7319</strain>
    </source>
</reference>
<evidence type="ECO:0008006" key="3">
    <source>
        <dbReference type="Google" id="ProtNLM"/>
    </source>
</evidence>
<dbReference type="InterPro" id="IPR036388">
    <property type="entry name" value="WH-like_DNA-bd_sf"/>
</dbReference>
<dbReference type="InterPro" id="IPR051011">
    <property type="entry name" value="Metal_resp_trans_reg"/>
</dbReference>
<gene>
    <name evidence="1" type="ORF">GCM10011609_48920</name>
</gene>
<protein>
    <recommendedName>
        <fullName evidence="3">Helix-turn-helix domain-containing protein</fullName>
    </recommendedName>
</protein>
<dbReference type="PANTHER" id="PTHR43132:SF8">
    <property type="entry name" value="HTH-TYPE TRANSCRIPTIONAL REGULATOR KMTR"/>
    <property type="match status" value="1"/>
</dbReference>
<name>A0ABQ2ICR1_9PSEU</name>
<proteinExistence type="predicted"/>
<sequence length="289" mass="31217">MGPVAESIFALDLLSGQRGHLFHELRKHFQRKLGDKLADMQQFSQEYQPIPELLWMLNRRTPAAASAGGAGDRNAQQVAATVFDFCRSVVLPSWGQLRDRLEVEREAQARITISGGVEGLLGSLHPRFYWNPPVLVIADAADRDVHLGGRGLLLSPAIFLQARRHALIENEKESGMTTLAFSVGAAEVGVEGLNDSWDAGEQALGALVGTTRAAALRVLTESCTTSALSERLGISLAGASKHATVLRKAGLITTARNRNTALHTLTSLGRALLHKQEGALLTRTERFAS</sequence>
<dbReference type="Gene3D" id="1.10.10.10">
    <property type="entry name" value="Winged helix-like DNA-binding domain superfamily/Winged helix DNA-binding domain"/>
    <property type="match status" value="1"/>
</dbReference>
<dbReference type="Proteomes" id="UP000597656">
    <property type="component" value="Unassembled WGS sequence"/>
</dbReference>
<dbReference type="EMBL" id="BMNC01000006">
    <property type="protein sequence ID" value="GGN03983.1"/>
    <property type="molecule type" value="Genomic_DNA"/>
</dbReference>
<dbReference type="CDD" id="cd00090">
    <property type="entry name" value="HTH_ARSR"/>
    <property type="match status" value="1"/>
</dbReference>
<dbReference type="InterPro" id="IPR036390">
    <property type="entry name" value="WH_DNA-bd_sf"/>
</dbReference>